<reference evidence="2" key="1">
    <citation type="journal article" date="2022" name="Mol. Ecol. Resour.">
        <title>The genomes of chicory, endive, great burdock and yacon provide insights into Asteraceae palaeo-polyploidization history and plant inulin production.</title>
        <authorList>
            <person name="Fan W."/>
            <person name="Wang S."/>
            <person name="Wang H."/>
            <person name="Wang A."/>
            <person name="Jiang F."/>
            <person name="Liu H."/>
            <person name="Zhao H."/>
            <person name="Xu D."/>
            <person name="Zhang Y."/>
        </authorList>
    </citation>
    <scope>NUCLEOTIDE SEQUENCE [LARGE SCALE GENOMIC DNA]</scope>
    <source>
        <strain evidence="2">cv. Yunnan</strain>
    </source>
</reference>
<gene>
    <name evidence="1" type="ORF">L1987_82835</name>
</gene>
<protein>
    <submittedName>
        <fullName evidence="1">Uncharacterized protein</fullName>
    </submittedName>
</protein>
<evidence type="ECO:0000313" key="2">
    <source>
        <dbReference type="Proteomes" id="UP001056120"/>
    </source>
</evidence>
<dbReference type="Proteomes" id="UP001056120">
    <property type="component" value="Linkage Group LG28"/>
</dbReference>
<dbReference type="EMBL" id="CM042045">
    <property type="protein sequence ID" value="KAI3682678.1"/>
    <property type="molecule type" value="Genomic_DNA"/>
</dbReference>
<organism evidence="1 2">
    <name type="scientific">Smallanthus sonchifolius</name>
    <dbReference type="NCBI Taxonomy" id="185202"/>
    <lineage>
        <taxon>Eukaryota</taxon>
        <taxon>Viridiplantae</taxon>
        <taxon>Streptophyta</taxon>
        <taxon>Embryophyta</taxon>
        <taxon>Tracheophyta</taxon>
        <taxon>Spermatophyta</taxon>
        <taxon>Magnoliopsida</taxon>
        <taxon>eudicotyledons</taxon>
        <taxon>Gunneridae</taxon>
        <taxon>Pentapetalae</taxon>
        <taxon>asterids</taxon>
        <taxon>campanulids</taxon>
        <taxon>Asterales</taxon>
        <taxon>Asteraceae</taxon>
        <taxon>Asteroideae</taxon>
        <taxon>Heliantheae alliance</taxon>
        <taxon>Millerieae</taxon>
        <taxon>Smallanthus</taxon>
    </lineage>
</organism>
<accession>A0ACB8YC22</accession>
<keyword evidence="2" id="KW-1185">Reference proteome</keyword>
<name>A0ACB8YC22_9ASTR</name>
<proteinExistence type="predicted"/>
<sequence>MVNTITRMDGSVSMRFEGYQAVAEPDETVWNRDDQEDPRGDEDEFAGMFNAQIYQESLSRFQVDRAAVDSNRSYYAIWCVLESQQGNIDHAAQGGAICYLKIS</sequence>
<reference evidence="1 2" key="2">
    <citation type="journal article" date="2022" name="Mol. Ecol. Resour.">
        <title>The genomes of chicory, endive, great burdock and yacon provide insights into Asteraceae paleo-polyploidization history and plant inulin production.</title>
        <authorList>
            <person name="Fan W."/>
            <person name="Wang S."/>
            <person name="Wang H."/>
            <person name="Wang A."/>
            <person name="Jiang F."/>
            <person name="Liu H."/>
            <person name="Zhao H."/>
            <person name="Xu D."/>
            <person name="Zhang Y."/>
        </authorList>
    </citation>
    <scope>NUCLEOTIDE SEQUENCE [LARGE SCALE GENOMIC DNA]</scope>
    <source>
        <strain evidence="2">cv. Yunnan</strain>
        <tissue evidence="1">Leaves</tissue>
    </source>
</reference>
<comment type="caution">
    <text evidence="1">The sequence shown here is derived from an EMBL/GenBank/DDBJ whole genome shotgun (WGS) entry which is preliminary data.</text>
</comment>
<evidence type="ECO:0000313" key="1">
    <source>
        <dbReference type="EMBL" id="KAI3682678.1"/>
    </source>
</evidence>